<accession>W0AIV2</accession>
<feature type="compositionally biased region" description="Basic and acidic residues" evidence="1">
    <location>
        <begin position="167"/>
        <end position="178"/>
    </location>
</feature>
<feature type="region of interest" description="Disordered" evidence="1">
    <location>
        <begin position="167"/>
        <end position="190"/>
    </location>
</feature>
<keyword evidence="5" id="KW-1185">Reference proteome</keyword>
<sequence>MRGAALALALALLPAAPALAQQAATAEALDSARLAAAGRVIDTMLPPAEREAMIDGMMGPMLQATWQGIMESPGMAELSKDPGAEQVMRAYMDRITQRASTQLKEMMPGMIAAMTRAYARRFTAPQLDEINAFFRTPTGRTYARESMKIMSDPDVQAWQRESARKMMEHMPQDAEELQRALAASKKSGEQ</sequence>
<evidence type="ECO:0000313" key="5">
    <source>
        <dbReference type="Proteomes" id="UP000018851"/>
    </source>
</evidence>
<evidence type="ECO:0000313" key="4">
    <source>
        <dbReference type="EMBL" id="AHE56233.1"/>
    </source>
</evidence>
<gene>
    <name evidence="4" type="ORF">NX02_23085</name>
</gene>
<keyword evidence="2" id="KW-0732">Signal</keyword>
<organism evidence="4 5">
    <name type="scientific">Sphingomonas sanxanigenens DSM 19645 = NX02</name>
    <dbReference type="NCBI Taxonomy" id="1123269"/>
    <lineage>
        <taxon>Bacteria</taxon>
        <taxon>Pseudomonadati</taxon>
        <taxon>Pseudomonadota</taxon>
        <taxon>Alphaproteobacteria</taxon>
        <taxon>Sphingomonadales</taxon>
        <taxon>Sphingomonadaceae</taxon>
        <taxon>Sphingomonas</taxon>
    </lineage>
</organism>
<feature type="chain" id="PRO_5004785315" description="DUF2059 domain-containing protein" evidence="2">
    <location>
        <begin position="21"/>
        <end position="190"/>
    </location>
</feature>
<name>W0AIV2_9SPHN</name>
<evidence type="ECO:0000256" key="1">
    <source>
        <dbReference type="SAM" id="MobiDB-lite"/>
    </source>
</evidence>
<evidence type="ECO:0000256" key="2">
    <source>
        <dbReference type="SAM" id="SignalP"/>
    </source>
</evidence>
<reference evidence="4 5" key="1">
    <citation type="submission" date="2013-07" db="EMBL/GenBank/DDBJ databases">
        <title>Completed genome of Sphingomonas sanxanigenens NX02.</title>
        <authorList>
            <person name="Ma T."/>
            <person name="Huang H."/>
            <person name="Wu M."/>
            <person name="Li X."/>
            <person name="Li G."/>
        </authorList>
    </citation>
    <scope>NUCLEOTIDE SEQUENCE [LARGE SCALE GENOMIC DNA]</scope>
    <source>
        <strain evidence="4 5">NX02</strain>
    </source>
</reference>
<proteinExistence type="predicted"/>
<dbReference type="eggNOG" id="ENOG503003P">
    <property type="taxonomic scope" value="Bacteria"/>
</dbReference>
<dbReference type="PATRIC" id="fig|1123269.5.peg.4517"/>
<evidence type="ECO:0000259" key="3">
    <source>
        <dbReference type="Pfam" id="PF09832"/>
    </source>
</evidence>
<dbReference type="EMBL" id="CP006644">
    <property type="protein sequence ID" value="AHE56233.1"/>
    <property type="molecule type" value="Genomic_DNA"/>
</dbReference>
<dbReference type="Pfam" id="PF09832">
    <property type="entry name" value="DUF2059"/>
    <property type="match status" value="1"/>
</dbReference>
<feature type="domain" description="DUF2059" evidence="3">
    <location>
        <begin position="110"/>
        <end position="161"/>
    </location>
</feature>
<feature type="signal peptide" evidence="2">
    <location>
        <begin position="1"/>
        <end position="20"/>
    </location>
</feature>
<protein>
    <recommendedName>
        <fullName evidence="3">DUF2059 domain-containing protein</fullName>
    </recommendedName>
</protein>
<dbReference type="STRING" id="1123269.NX02_23085"/>
<dbReference type="Proteomes" id="UP000018851">
    <property type="component" value="Chromosome"/>
</dbReference>
<dbReference type="AlphaFoldDB" id="W0AIV2"/>
<dbReference type="InterPro" id="IPR018637">
    <property type="entry name" value="DUF2059"/>
</dbReference>
<dbReference type="HOGENOM" id="CLU_1427181_0_0_5"/>
<dbReference type="KEGG" id="ssan:NX02_23085"/>